<dbReference type="KEGG" id="lant:TUM19329_22280"/>
<reference evidence="2" key="1">
    <citation type="journal article" date="2020" name="Microbiol. Resour. Announc.">
        <title>Complete Genome Sequence of Novel Psychrotolerant Legionella Strain TUM19329, Isolated from Antarctic Lake Sediment.</title>
        <authorList>
            <person name="Shimada S."/>
            <person name="Nakai R."/>
            <person name="Aoki K."/>
            <person name="Shimoeda N."/>
            <person name="Ohno G."/>
            <person name="Miyazaki Y."/>
            <person name="Kudoh S."/>
            <person name="Imura S."/>
            <person name="Watanabe K."/>
            <person name="Ishii Y."/>
            <person name="Tateda K."/>
        </authorList>
    </citation>
    <scope>NUCLEOTIDE SEQUENCE [LARGE SCALE GENOMIC DNA]</scope>
    <source>
        <strain evidence="2">TUM19329</strain>
    </source>
</reference>
<feature type="compositionally biased region" description="Basic and acidic residues" evidence="1">
    <location>
        <begin position="1"/>
        <end position="18"/>
    </location>
</feature>
<accession>A0A6F8T6T4</accession>
<dbReference type="EMBL" id="AP022839">
    <property type="protein sequence ID" value="BCA95867.1"/>
    <property type="molecule type" value="Genomic_DNA"/>
</dbReference>
<proteinExistence type="predicted"/>
<dbReference type="AlphaFoldDB" id="A0A6F8T6T4"/>
<organism evidence="2 3">
    <name type="scientific">Legionella antarctica</name>
    <dbReference type="NCBI Taxonomy" id="2708020"/>
    <lineage>
        <taxon>Bacteria</taxon>
        <taxon>Pseudomonadati</taxon>
        <taxon>Pseudomonadota</taxon>
        <taxon>Gammaproteobacteria</taxon>
        <taxon>Legionellales</taxon>
        <taxon>Legionellaceae</taxon>
        <taxon>Legionella</taxon>
    </lineage>
</organism>
<evidence type="ECO:0000313" key="2">
    <source>
        <dbReference type="EMBL" id="BCA95867.1"/>
    </source>
</evidence>
<gene>
    <name evidence="2" type="ORF">TUM19329_22280</name>
</gene>
<sequence>MDSQNKDKEHPEIEDMKNICDISPNLRETKDVCDKLKKEGSTENSGKKKDSLEDSANPGNQYMPKNKKPKNLEKNGLNESPKVIK</sequence>
<feature type="compositionally biased region" description="Basic and acidic residues" evidence="1">
    <location>
        <begin position="27"/>
        <end position="52"/>
    </location>
</feature>
<dbReference type="RefSeq" id="WP_173237354.1">
    <property type="nucleotide sequence ID" value="NZ_AP022839.1"/>
</dbReference>
<protein>
    <submittedName>
        <fullName evidence="2">Uncharacterized protein</fullName>
    </submittedName>
</protein>
<evidence type="ECO:0000256" key="1">
    <source>
        <dbReference type="SAM" id="MobiDB-lite"/>
    </source>
</evidence>
<dbReference type="Proteomes" id="UP000502894">
    <property type="component" value="Chromosome"/>
</dbReference>
<name>A0A6F8T6T4_9GAMM</name>
<keyword evidence="3" id="KW-1185">Reference proteome</keyword>
<feature type="region of interest" description="Disordered" evidence="1">
    <location>
        <begin position="1"/>
        <end position="85"/>
    </location>
</feature>
<evidence type="ECO:0000313" key="3">
    <source>
        <dbReference type="Proteomes" id="UP000502894"/>
    </source>
</evidence>